<evidence type="ECO:0000313" key="3">
    <source>
        <dbReference type="Proteomes" id="UP000030762"/>
    </source>
</evidence>
<feature type="signal peptide" evidence="1">
    <location>
        <begin position="1"/>
        <end position="19"/>
    </location>
</feature>
<evidence type="ECO:0000313" key="2">
    <source>
        <dbReference type="EMBL" id="EQC33070.1"/>
    </source>
</evidence>
<organism evidence="2 3">
    <name type="scientific">Saprolegnia diclina (strain VS20)</name>
    <dbReference type="NCBI Taxonomy" id="1156394"/>
    <lineage>
        <taxon>Eukaryota</taxon>
        <taxon>Sar</taxon>
        <taxon>Stramenopiles</taxon>
        <taxon>Oomycota</taxon>
        <taxon>Saprolegniomycetes</taxon>
        <taxon>Saprolegniales</taxon>
        <taxon>Saprolegniaceae</taxon>
        <taxon>Saprolegnia</taxon>
    </lineage>
</organism>
<protein>
    <submittedName>
        <fullName evidence="2">Uncharacterized protein</fullName>
    </submittedName>
</protein>
<name>T0QHE0_SAPDV</name>
<dbReference type="GeneID" id="19950316"/>
<proteinExistence type="predicted"/>
<dbReference type="eggNOG" id="ENOG502S4KE">
    <property type="taxonomic scope" value="Eukaryota"/>
</dbReference>
<dbReference type="InParanoid" id="T0QHE0"/>
<sequence length="140" mass="14586">MATGVAIVFLLGLLLRVGATDTFPNPTPEGKSWAPCSSAVLAVAAQGDGSTPGSCMSCDPTYNKCPAKCQPLINTMYSDCDGVYTPPGHFFDPAAKISGYWNGQVNVSRIAVERCGCSRALTAHSSLGLALAPALWLLFS</sequence>
<dbReference type="OrthoDB" id="76513at2759"/>
<accession>T0QHE0</accession>
<keyword evidence="1" id="KW-0732">Signal</keyword>
<dbReference type="EMBL" id="JH767161">
    <property type="protein sequence ID" value="EQC33070.1"/>
    <property type="molecule type" value="Genomic_DNA"/>
</dbReference>
<dbReference type="Proteomes" id="UP000030762">
    <property type="component" value="Unassembled WGS sequence"/>
</dbReference>
<keyword evidence="3" id="KW-1185">Reference proteome</keyword>
<dbReference type="RefSeq" id="XP_008613756.1">
    <property type="nucleotide sequence ID" value="XM_008615534.1"/>
</dbReference>
<dbReference type="AlphaFoldDB" id="T0QHE0"/>
<evidence type="ECO:0000256" key="1">
    <source>
        <dbReference type="SAM" id="SignalP"/>
    </source>
</evidence>
<reference evidence="2 3" key="1">
    <citation type="submission" date="2012-04" db="EMBL/GenBank/DDBJ databases">
        <title>The Genome Sequence of Saprolegnia declina VS20.</title>
        <authorList>
            <consortium name="The Broad Institute Genome Sequencing Platform"/>
            <person name="Russ C."/>
            <person name="Nusbaum C."/>
            <person name="Tyler B."/>
            <person name="van West P."/>
            <person name="Dieguez-Uribeondo J."/>
            <person name="de Bruijn I."/>
            <person name="Tripathy S."/>
            <person name="Jiang R."/>
            <person name="Young S.K."/>
            <person name="Zeng Q."/>
            <person name="Gargeya S."/>
            <person name="Fitzgerald M."/>
            <person name="Haas B."/>
            <person name="Abouelleil A."/>
            <person name="Alvarado L."/>
            <person name="Arachchi H.M."/>
            <person name="Berlin A."/>
            <person name="Chapman S.B."/>
            <person name="Goldberg J."/>
            <person name="Griggs A."/>
            <person name="Gujja S."/>
            <person name="Hansen M."/>
            <person name="Howarth C."/>
            <person name="Imamovic A."/>
            <person name="Larimer J."/>
            <person name="McCowen C."/>
            <person name="Montmayeur A."/>
            <person name="Murphy C."/>
            <person name="Neiman D."/>
            <person name="Pearson M."/>
            <person name="Priest M."/>
            <person name="Roberts A."/>
            <person name="Saif S."/>
            <person name="Shea T."/>
            <person name="Sisk P."/>
            <person name="Sykes S."/>
            <person name="Wortman J."/>
            <person name="Nusbaum C."/>
            <person name="Birren B."/>
        </authorList>
    </citation>
    <scope>NUCLEOTIDE SEQUENCE [LARGE SCALE GENOMIC DNA]</scope>
    <source>
        <strain evidence="2 3">VS20</strain>
    </source>
</reference>
<dbReference type="VEuPathDB" id="FungiDB:SDRG_09589"/>
<gene>
    <name evidence="2" type="ORF">SDRG_09589</name>
</gene>
<feature type="chain" id="PRO_5004583339" evidence="1">
    <location>
        <begin position="20"/>
        <end position="140"/>
    </location>
</feature>